<dbReference type="EMBL" id="JAAGOX010000006">
    <property type="protein sequence ID" value="NDW44148.1"/>
    <property type="molecule type" value="Genomic_DNA"/>
</dbReference>
<gene>
    <name evidence="1" type="ORF">G0P99_04185</name>
</gene>
<dbReference type="AlphaFoldDB" id="A0A6B2NLD7"/>
<sequence length="165" mass="17949">MTNIVANVSEPVNNANRQAGMKIAGQGLATWLTNHSNNSNAKSKDIFDDLYNSVSALNVNFFLVDDEQNTFKLLPVANGSGGVIANQFEIDGTTDKLIIHGEKDNKSGQNKPMTIAVPEVVGADTIDYLENYVTDVMEIAQSGSADVELQLRNYLLASIFLTRCH</sequence>
<dbReference type="RefSeq" id="WP_164128028.1">
    <property type="nucleotide sequence ID" value="NZ_JAAGOX010000006.1"/>
</dbReference>
<proteinExistence type="predicted"/>
<evidence type="ECO:0000313" key="1">
    <source>
        <dbReference type="EMBL" id="NDW44148.1"/>
    </source>
</evidence>
<comment type="caution">
    <text evidence="1">The sequence shown here is derived from an EMBL/GenBank/DDBJ whole genome shotgun (WGS) entry which is preliminary data.</text>
</comment>
<accession>A0A6B2NLD7</accession>
<organism evidence="1">
    <name type="scientific">Ruegeria sp. PrR005</name>
    <dbReference type="NCBI Taxonomy" id="2706882"/>
    <lineage>
        <taxon>Bacteria</taxon>
        <taxon>Pseudomonadati</taxon>
        <taxon>Pseudomonadota</taxon>
        <taxon>Alphaproteobacteria</taxon>
        <taxon>Rhodobacterales</taxon>
        <taxon>Roseobacteraceae</taxon>
        <taxon>Ruegeria</taxon>
    </lineage>
</organism>
<protein>
    <submittedName>
        <fullName evidence="1">Uncharacterized protein</fullName>
    </submittedName>
</protein>
<reference evidence="1" key="1">
    <citation type="submission" date="2020-02" db="EMBL/GenBank/DDBJ databases">
        <title>Delineation of the pyrene-degrading pathway in Roseobacter clade bacteria by genomic analysis.</title>
        <authorList>
            <person name="Zhou H."/>
            <person name="Wang H."/>
        </authorList>
    </citation>
    <scope>NUCLEOTIDE SEQUENCE</scope>
    <source>
        <strain evidence="1">PrR005</strain>
    </source>
</reference>
<name>A0A6B2NLD7_9RHOB</name>